<dbReference type="EMBL" id="CM023481">
    <property type="protein sequence ID" value="KAH6946718.1"/>
    <property type="molecule type" value="Genomic_DNA"/>
</dbReference>
<reference evidence="1" key="1">
    <citation type="submission" date="2020-05" db="EMBL/GenBank/DDBJ databases">
        <title>Large-scale comparative analyses of tick genomes elucidate their genetic diversity and vector capacities.</title>
        <authorList>
            <person name="Jia N."/>
            <person name="Wang J."/>
            <person name="Shi W."/>
            <person name="Du L."/>
            <person name="Sun Y."/>
            <person name="Zhan W."/>
            <person name="Jiang J."/>
            <person name="Wang Q."/>
            <person name="Zhang B."/>
            <person name="Ji P."/>
            <person name="Sakyi L.B."/>
            <person name="Cui X."/>
            <person name="Yuan T."/>
            <person name="Jiang B."/>
            <person name="Yang W."/>
            <person name="Lam T.T.-Y."/>
            <person name="Chang Q."/>
            <person name="Ding S."/>
            <person name="Wang X."/>
            <person name="Zhu J."/>
            <person name="Ruan X."/>
            <person name="Zhao L."/>
            <person name="Wei J."/>
            <person name="Que T."/>
            <person name="Du C."/>
            <person name="Cheng J."/>
            <person name="Dai P."/>
            <person name="Han X."/>
            <person name="Huang E."/>
            <person name="Gao Y."/>
            <person name="Liu J."/>
            <person name="Shao H."/>
            <person name="Ye R."/>
            <person name="Li L."/>
            <person name="Wei W."/>
            <person name="Wang X."/>
            <person name="Wang C."/>
            <person name="Yang T."/>
            <person name="Huo Q."/>
            <person name="Li W."/>
            <person name="Guo W."/>
            <person name="Chen H."/>
            <person name="Zhou L."/>
            <person name="Ni X."/>
            <person name="Tian J."/>
            <person name="Zhou Y."/>
            <person name="Sheng Y."/>
            <person name="Liu T."/>
            <person name="Pan Y."/>
            <person name="Xia L."/>
            <person name="Li J."/>
            <person name="Zhao F."/>
            <person name="Cao W."/>
        </authorList>
    </citation>
    <scope>NUCLEOTIDE SEQUENCE</scope>
    <source>
        <strain evidence="1">Hyas-2018</strain>
    </source>
</reference>
<keyword evidence="2" id="KW-1185">Reference proteome</keyword>
<comment type="caution">
    <text evidence="1">The sequence shown here is derived from an EMBL/GenBank/DDBJ whole genome shotgun (WGS) entry which is preliminary data.</text>
</comment>
<proteinExistence type="predicted"/>
<gene>
    <name evidence="1" type="ORF">HPB50_014758</name>
</gene>
<organism evidence="1 2">
    <name type="scientific">Hyalomma asiaticum</name>
    <name type="common">Tick</name>
    <dbReference type="NCBI Taxonomy" id="266040"/>
    <lineage>
        <taxon>Eukaryota</taxon>
        <taxon>Metazoa</taxon>
        <taxon>Ecdysozoa</taxon>
        <taxon>Arthropoda</taxon>
        <taxon>Chelicerata</taxon>
        <taxon>Arachnida</taxon>
        <taxon>Acari</taxon>
        <taxon>Parasitiformes</taxon>
        <taxon>Ixodida</taxon>
        <taxon>Ixodoidea</taxon>
        <taxon>Ixodidae</taxon>
        <taxon>Hyalomminae</taxon>
        <taxon>Hyalomma</taxon>
    </lineage>
</organism>
<evidence type="ECO:0000313" key="1">
    <source>
        <dbReference type="EMBL" id="KAH6946718.1"/>
    </source>
</evidence>
<accession>A0ACB7TIC9</accession>
<protein>
    <submittedName>
        <fullName evidence="1">Uncharacterized protein</fullName>
    </submittedName>
</protein>
<evidence type="ECO:0000313" key="2">
    <source>
        <dbReference type="Proteomes" id="UP000821845"/>
    </source>
</evidence>
<name>A0ACB7TIC9_HYAAI</name>
<sequence>MSHSGRRPPHDRNLDNTGLGWLLRWLGITAPLGAQPRPTIGDPPGAAPESFRETFSRRSTRRSPWPLTHLKRPASSAPCVEYPKYTGANTKTGRFTKLASPLLRVTVVQAPRPPPPLLP</sequence>
<dbReference type="Proteomes" id="UP000821845">
    <property type="component" value="Chromosome 1"/>
</dbReference>